<evidence type="ECO:0000256" key="1">
    <source>
        <dbReference type="SAM" id="Phobius"/>
    </source>
</evidence>
<sequence>MGTIVNLIAVIVAIVSVLAALGNVAYLAMLNSAATKRAGGSPIATYVRGRWPLAGGATAGALLAWLLTASDSIPVDILAILIAAGSGAVATKALRSTQERYRIGG</sequence>
<organism evidence="2 3">
    <name type="scientific">Haloechinothrix salitolerans</name>
    <dbReference type="NCBI Taxonomy" id="926830"/>
    <lineage>
        <taxon>Bacteria</taxon>
        <taxon>Bacillati</taxon>
        <taxon>Actinomycetota</taxon>
        <taxon>Actinomycetes</taxon>
        <taxon>Pseudonocardiales</taxon>
        <taxon>Pseudonocardiaceae</taxon>
        <taxon>Haloechinothrix</taxon>
    </lineage>
</organism>
<comment type="caution">
    <text evidence="2">The sequence shown here is derived from an EMBL/GenBank/DDBJ whole genome shotgun (WGS) entry which is preliminary data.</text>
</comment>
<feature type="transmembrane region" description="Helical" evidence="1">
    <location>
        <begin position="51"/>
        <end position="67"/>
    </location>
</feature>
<dbReference type="EMBL" id="JBHSXX010000001">
    <property type="protein sequence ID" value="MFC6871282.1"/>
    <property type="molecule type" value="Genomic_DNA"/>
</dbReference>
<evidence type="ECO:0000313" key="3">
    <source>
        <dbReference type="Proteomes" id="UP001596337"/>
    </source>
</evidence>
<name>A0ABW2C9A5_9PSEU</name>
<feature type="transmembrane region" description="Helical" evidence="1">
    <location>
        <begin position="6"/>
        <end position="30"/>
    </location>
</feature>
<reference evidence="3" key="1">
    <citation type="journal article" date="2019" name="Int. J. Syst. Evol. Microbiol.">
        <title>The Global Catalogue of Microorganisms (GCM) 10K type strain sequencing project: providing services to taxonomists for standard genome sequencing and annotation.</title>
        <authorList>
            <consortium name="The Broad Institute Genomics Platform"/>
            <consortium name="The Broad Institute Genome Sequencing Center for Infectious Disease"/>
            <person name="Wu L."/>
            <person name="Ma J."/>
        </authorList>
    </citation>
    <scope>NUCLEOTIDE SEQUENCE [LARGE SCALE GENOMIC DNA]</scope>
    <source>
        <strain evidence="3">KCTC 32255</strain>
    </source>
</reference>
<dbReference type="Proteomes" id="UP001596337">
    <property type="component" value="Unassembled WGS sequence"/>
</dbReference>
<accession>A0ABW2C9A5</accession>
<keyword evidence="1" id="KW-0472">Membrane</keyword>
<gene>
    <name evidence="2" type="ORF">ACFQGD_29580</name>
</gene>
<keyword evidence="1" id="KW-1133">Transmembrane helix</keyword>
<feature type="transmembrane region" description="Helical" evidence="1">
    <location>
        <begin position="73"/>
        <end position="94"/>
    </location>
</feature>
<keyword evidence="1" id="KW-0812">Transmembrane</keyword>
<protein>
    <submittedName>
        <fullName evidence="2">Uncharacterized protein</fullName>
    </submittedName>
</protein>
<dbReference type="RefSeq" id="WP_345404199.1">
    <property type="nucleotide sequence ID" value="NZ_BAABLA010000117.1"/>
</dbReference>
<proteinExistence type="predicted"/>
<evidence type="ECO:0000313" key="2">
    <source>
        <dbReference type="EMBL" id="MFC6871282.1"/>
    </source>
</evidence>
<keyword evidence="3" id="KW-1185">Reference proteome</keyword>